<dbReference type="Pfam" id="PF00849">
    <property type="entry name" value="PseudoU_synth_2"/>
    <property type="match status" value="1"/>
</dbReference>
<proteinExistence type="inferred from homology"/>
<dbReference type="PANTHER" id="PTHR47683:SF2">
    <property type="entry name" value="RNA-BINDING S4 DOMAIN-CONTAINING PROTEIN"/>
    <property type="match status" value="1"/>
</dbReference>
<organism evidence="6 7">
    <name type="scientific">Marinomonas foliarum</name>
    <dbReference type="NCBI Taxonomy" id="491950"/>
    <lineage>
        <taxon>Bacteria</taxon>
        <taxon>Pseudomonadati</taxon>
        <taxon>Pseudomonadota</taxon>
        <taxon>Gammaproteobacteria</taxon>
        <taxon>Oceanospirillales</taxon>
        <taxon>Oceanospirillaceae</taxon>
        <taxon>Marinomonas</taxon>
    </lineage>
</organism>
<protein>
    <recommendedName>
        <fullName evidence="3">Pseudouridine synthase</fullName>
        <ecNumber evidence="3">5.4.99.-</ecNumber>
    </recommendedName>
</protein>
<evidence type="ECO:0000313" key="6">
    <source>
        <dbReference type="EMBL" id="RCX08700.1"/>
    </source>
</evidence>
<dbReference type="AlphaFoldDB" id="A0A369AH59"/>
<dbReference type="InterPro" id="IPR042092">
    <property type="entry name" value="PsdUridine_s_RsuA/RluB/E/F_cat"/>
</dbReference>
<evidence type="ECO:0000313" key="7">
    <source>
        <dbReference type="Proteomes" id="UP000253506"/>
    </source>
</evidence>
<evidence type="ECO:0000256" key="1">
    <source>
        <dbReference type="ARBA" id="ARBA00008348"/>
    </source>
</evidence>
<evidence type="ECO:0000256" key="4">
    <source>
        <dbReference type="SAM" id="MobiDB-lite"/>
    </source>
</evidence>
<dbReference type="NCBIfam" id="TIGR00093">
    <property type="entry name" value="pseudouridine synthase"/>
    <property type="match status" value="1"/>
</dbReference>
<dbReference type="OrthoDB" id="9807213at2"/>
<feature type="region of interest" description="Disordered" evidence="4">
    <location>
        <begin position="191"/>
        <end position="242"/>
    </location>
</feature>
<dbReference type="GO" id="GO:0009982">
    <property type="term" value="F:pseudouridine synthase activity"/>
    <property type="evidence" value="ECO:0007669"/>
    <property type="project" value="InterPro"/>
</dbReference>
<dbReference type="EC" id="5.4.99.-" evidence="3"/>
<name>A0A369AH59_9GAMM</name>
<dbReference type="Gene3D" id="3.30.70.1560">
    <property type="entry name" value="Alpha-L RNA-binding motif"/>
    <property type="match status" value="1"/>
</dbReference>
<dbReference type="PANTHER" id="PTHR47683">
    <property type="entry name" value="PSEUDOURIDINE SYNTHASE FAMILY PROTEIN-RELATED"/>
    <property type="match status" value="1"/>
</dbReference>
<dbReference type="GO" id="GO:0140098">
    <property type="term" value="F:catalytic activity, acting on RNA"/>
    <property type="evidence" value="ECO:0007669"/>
    <property type="project" value="UniProtKB-ARBA"/>
</dbReference>
<gene>
    <name evidence="6" type="ORF">DFP77_10118</name>
</gene>
<dbReference type="InterPro" id="IPR020094">
    <property type="entry name" value="TruA/RsuA/RluB/E/F_N"/>
</dbReference>
<dbReference type="EMBL" id="QPJQ01000001">
    <property type="protein sequence ID" value="RCX08700.1"/>
    <property type="molecule type" value="Genomic_DNA"/>
</dbReference>
<dbReference type="SUPFAM" id="SSF55120">
    <property type="entry name" value="Pseudouridine synthase"/>
    <property type="match status" value="1"/>
</dbReference>
<dbReference type="InterPro" id="IPR006145">
    <property type="entry name" value="PsdUridine_synth_RsuA/RluA"/>
</dbReference>
<reference evidence="6 7" key="1">
    <citation type="submission" date="2018-07" db="EMBL/GenBank/DDBJ databases">
        <title>Genomic Encyclopedia of Type Strains, Phase III (KMG-III): the genomes of soil and plant-associated and newly described type strains.</title>
        <authorList>
            <person name="Whitman W."/>
        </authorList>
    </citation>
    <scope>NUCLEOTIDE SEQUENCE [LARGE SCALE GENOMIC DNA]</scope>
    <source>
        <strain evidence="6 7">CECT 7731</strain>
    </source>
</reference>
<dbReference type="Gene3D" id="3.30.70.580">
    <property type="entry name" value="Pseudouridine synthase I, catalytic domain, N-terminal subdomain"/>
    <property type="match status" value="1"/>
</dbReference>
<evidence type="ECO:0000256" key="3">
    <source>
        <dbReference type="RuleBase" id="RU003887"/>
    </source>
</evidence>
<accession>A0A369AH59</accession>
<sequence>MPSNLILFNKPFRVLSQFSAEGDKATLAKYIDAPDFYPAGRLDFDSEGLLLLTNQGALQHIIASPDFKMPKTYWVQVEGDISDEALEKLRRGVELKDGLTKPAQAERMAEPAIWDRTPPVRYREAIPTSWLSLQIREGKNRQVRRMTAAVGFPTLRLIRYAIGPYTLENTGIGQWNYIEPTDHLLKEVNQFEEQRKRKAASPNRRRPSEKGQQRSQGNKVSHGEGMARRKPSTKPTSRPRRK</sequence>
<dbReference type="InterPro" id="IPR018496">
    <property type="entry name" value="PsdUridine_synth_RsuA/RluB_CS"/>
</dbReference>
<dbReference type="GO" id="GO:0001522">
    <property type="term" value="P:pseudouridine synthesis"/>
    <property type="evidence" value="ECO:0007669"/>
    <property type="project" value="InterPro"/>
</dbReference>
<dbReference type="Proteomes" id="UP000253506">
    <property type="component" value="Unassembled WGS sequence"/>
</dbReference>
<comment type="similarity">
    <text evidence="1 3">Belongs to the pseudouridine synthase RsuA family.</text>
</comment>
<dbReference type="InterPro" id="IPR000748">
    <property type="entry name" value="PsdUridine_synth_RsuA/RluB/E/F"/>
</dbReference>
<dbReference type="RefSeq" id="WP_114410267.1">
    <property type="nucleotide sequence ID" value="NZ_QPJQ01000001.1"/>
</dbReference>
<evidence type="ECO:0000259" key="5">
    <source>
        <dbReference type="Pfam" id="PF00849"/>
    </source>
</evidence>
<feature type="compositionally biased region" description="Basic residues" evidence="4">
    <location>
        <begin position="196"/>
        <end position="205"/>
    </location>
</feature>
<dbReference type="GO" id="GO:0003723">
    <property type="term" value="F:RNA binding"/>
    <property type="evidence" value="ECO:0007669"/>
    <property type="project" value="InterPro"/>
</dbReference>
<evidence type="ECO:0000256" key="2">
    <source>
        <dbReference type="ARBA" id="ARBA00023235"/>
    </source>
</evidence>
<keyword evidence="2 3" id="KW-0413">Isomerase</keyword>
<comment type="caution">
    <text evidence="6">The sequence shown here is derived from an EMBL/GenBank/DDBJ whole genome shotgun (WGS) entry which is preliminary data.</text>
</comment>
<dbReference type="PROSITE" id="PS01149">
    <property type="entry name" value="PSI_RSU"/>
    <property type="match status" value="1"/>
</dbReference>
<dbReference type="InterPro" id="IPR050343">
    <property type="entry name" value="RsuA_PseudoU_synthase"/>
</dbReference>
<dbReference type="GO" id="GO:0006364">
    <property type="term" value="P:rRNA processing"/>
    <property type="evidence" value="ECO:0007669"/>
    <property type="project" value="UniProtKB-ARBA"/>
</dbReference>
<feature type="compositionally biased region" description="Basic residues" evidence="4">
    <location>
        <begin position="228"/>
        <end position="242"/>
    </location>
</feature>
<feature type="domain" description="Pseudouridine synthase RsuA/RluA-like" evidence="5">
    <location>
        <begin position="4"/>
        <end position="149"/>
    </location>
</feature>
<dbReference type="InterPro" id="IPR020103">
    <property type="entry name" value="PsdUridine_synth_cat_dom_sf"/>
</dbReference>